<dbReference type="Proteomes" id="UP000703893">
    <property type="component" value="Unassembled WGS sequence"/>
</dbReference>
<dbReference type="AlphaFoldDB" id="A0A937X471"/>
<gene>
    <name evidence="1" type="ORF">FJZ00_01785</name>
</gene>
<dbReference type="EMBL" id="VGJX01000063">
    <property type="protein sequence ID" value="MBM3273855.1"/>
    <property type="molecule type" value="Genomic_DNA"/>
</dbReference>
<dbReference type="PANTHER" id="PTHR13833">
    <property type="match status" value="1"/>
</dbReference>
<sequence length="377" mass="37974">MRRVTLTGSVMTVPPGNLNTYGLGIGLEVFGVSVGPGDVACLAGRTGLAKLVPGSFPAGLFYTNIGHGFAEGPPGTGQINQPLACVADGAGGYYIAEAGNDRIRKMDSSGNLTTLAGAKYTNGPRLSARFSVEAGGPVLGAYGTLTVDGSGQVYVLESAGRNIRKIGLDGNVSQVAGGRSGSSNGNALEVGLIGPNALGFDSQGNLILSDSDKVRKISPQGSLTTLVSDLHAIRSFVIDATGDIIYTPWNFAGLRKLTVAGVSSELPGGSGLQGFLTYDASGSLILGANNNRAYRIASDGTPTVLAGTGVAGYPDGPVGTAKFGIIAGIAADAFGNLFVLDDQGSSYTRVRKISADGQVSTIAGSINGYANGFGVAA</sequence>
<organism evidence="1 2">
    <name type="scientific">Candidatus Tanganyikabacteria bacterium</name>
    <dbReference type="NCBI Taxonomy" id="2961651"/>
    <lineage>
        <taxon>Bacteria</taxon>
        <taxon>Bacillati</taxon>
        <taxon>Candidatus Sericytochromatia</taxon>
        <taxon>Candidatus Tanganyikabacteria</taxon>
    </lineage>
</organism>
<name>A0A937X471_9BACT</name>
<comment type="caution">
    <text evidence="1">The sequence shown here is derived from an EMBL/GenBank/DDBJ whole genome shotgun (WGS) entry which is preliminary data.</text>
</comment>
<feature type="non-terminal residue" evidence="1">
    <location>
        <position position="377"/>
    </location>
</feature>
<dbReference type="Gene3D" id="2.120.10.30">
    <property type="entry name" value="TolB, C-terminal domain"/>
    <property type="match status" value="3"/>
</dbReference>
<proteinExistence type="predicted"/>
<evidence type="ECO:0000313" key="2">
    <source>
        <dbReference type="Proteomes" id="UP000703893"/>
    </source>
</evidence>
<dbReference type="PANTHER" id="PTHR13833:SF71">
    <property type="entry name" value="NHL DOMAIN-CONTAINING PROTEIN"/>
    <property type="match status" value="1"/>
</dbReference>
<evidence type="ECO:0000313" key="1">
    <source>
        <dbReference type="EMBL" id="MBM3273855.1"/>
    </source>
</evidence>
<dbReference type="SUPFAM" id="SSF101898">
    <property type="entry name" value="NHL repeat"/>
    <property type="match status" value="1"/>
</dbReference>
<reference evidence="1 2" key="1">
    <citation type="submission" date="2019-03" db="EMBL/GenBank/DDBJ databases">
        <title>Lake Tanganyika Metagenome-Assembled Genomes (MAGs).</title>
        <authorList>
            <person name="Tran P."/>
        </authorList>
    </citation>
    <scope>NUCLEOTIDE SEQUENCE [LARGE SCALE GENOMIC DNA]</scope>
    <source>
        <strain evidence="1">K_DeepCast_65m_m2_236</strain>
    </source>
</reference>
<protein>
    <submittedName>
        <fullName evidence="1">Uncharacterized protein</fullName>
    </submittedName>
</protein>
<accession>A0A937X471</accession>
<dbReference type="InterPro" id="IPR011042">
    <property type="entry name" value="6-blade_b-propeller_TolB-like"/>
</dbReference>